<reference evidence="2 3" key="2">
    <citation type="submission" date="2018-11" db="EMBL/GenBank/DDBJ databases">
        <authorList>
            <consortium name="Pathogen Informatics"/>
        </authorList>
    </citation>
    <scope>NUCLEOTIDE SEQUENCE [LARGE SCALE GENOMIC DNA]</scope>
</reference>
<evidence type="ECO:0000256" key="1">
    <source>
        <dbReference type="SAM" id="Coils"/>
    </source>
</evidence>
<sequence length="82" mass="9817">MVSWSVCHGSKLLARQQLAEAKEELQLLQMEIENVKKFVREMMIGYNNKVKKVWESLKGWFKQYYEDEELLDDASNFLFQLL</sequence>
<evidence type="ECO:0000313" key="3">
    <source>
        <dbReference type="Proteomes" id="UP000271098"/>
    </source>
</evidence>
<keyword evidence="1" id="KW-0175">Coiled coil</keyword>
<protein>
    <submittedName>
        <fullName evidence="4">Rx_N domain-containing protein</fullName>
    </submittedName>
</protein>
<dbReference type="AlphaFoldDB" id="A0A183F1G1"/>
<dbReference type="WBParaSite" id="GPUH_0002708201-mRNA-1">
    <property type="protein sequence ID" value="GPUH_0002708201-mRNA-1"/>
    <property type="gene ID" value="GPUH_0002708201"/>
</dbReference>
<reference evidence="4" key="1">
    <citation type="submission" date="2016-06" db="UniProtKB">
        <authorList>
            <consortium name="WormBaseParasite"/>
        </authorList>
    </citation>
    <scope>IDENTIFICATION</scope>
</reference>
<keyword evidence="3" id="KW-1185">Reference proteome</keyword>
<accession>A0A183F1G1</accession>
<evidence type="ECO:0000313" key="4">
    <source>
        <dbReference type="WBParaSite" id="GPUH_0002708201-mRNA-1"/>
    </source>
</evidence>
<evidence type="ECO:0000313" key="2">
    <source>
        <dbReference type="EMBL" id="VDN49875.1"/>
    </source>
</evidence>
<dbReference type="EMBL" id="UYRT01117855">
    <property type="protein sequence ID" value="VDN49875.1"/>
    <property type="molecule type" value="Genomic_DNA"/>
</dbReference>
<name>A0A183F1G1_9BILA</name>
<organism evidence="4">
    <name type="scientific">Gongylonema pulchrum</name>
    <dbReference type="NCBI Taxonomy" id="637853"/>
    <lineage>
        <taxon>Eukaryota</taxon>
        <taxon>Metazoa</taxon>
        <taxon>Ecdysozoa</taxon>
        <taxon>Nematoda</taxon>
        <taxon>Chromadorea</taxon>
        <taxon>Rhabditida</taxon>
        <taxon>Spirurina</taxon>
        <taxon>Spiruromorpha</taxon>
        <taxon>Spiruroidea</taxon>
        <taxon>Gongylonematidae</taxon>
        <taxon>Gongylonema</taxon>
    </lineage>
</organism>
<dbReference type="Proteomes" id="UP000271098">
    <property type="component" value="Unassembled WGS sequence"/>
</dbReference>
<proteinExistence type="predicted"/>
<feature type="coiled-coil region" evidence="1">
    <location>
        <begin position="11"/>
        <end position="38"/>
    </location>
</feature>
<gene>
    <name evidence="2" type="ORF">GPUH_LOCUS27052</name>
</gene>